<keyword evidence="3" id="KW-0507">mRNA processing</keyword>
<comment type="subcellular location">
    <subcellularLocation>
        <location evidence="1">Cytoplasm</location>
    </subcellularLocation>
</comment>
<dbReference type="PANTHER" id="PTHR12794:SF0">
    <property type="entry name" value="GEM-ASSOCIATED PROTEIN 2"/>
    <property type="match status" value="1"/>
</dbReference>
<name>A0A2G8JES5_STIJA</name>
<sequence length="219" mass="25005">MFRILTFFQCSNNFRNEAKLCPDVVVADIQDDQVERQVELQQTEDQVEPTLPWSIPTRKWQLEQSEEYDRVRLMLNAMQEQKAKEIEGKSPVLPRMKDELGWCGFCLGTEFQGKYLKAIAAAGEDPPEIMMDDGEAKSCLPEDGSPRPPLITILLNMDQPMIQQVLDYHIHWLPLMGFTIAQGCWIYALMACLAKPLIPDCAASLRAMARTCRNIRLTV</sequence>
<protein>
    <recommendedName>
        <fullName evidence="6">Gem-associated protein 2</fullName>
    </recommendedName>
</protein>
<accession>A0A2G8JES5</accession>
<feature type="non-terminal residue" evidence="7">
    <location>
        <position position="219"/>
    </location>
</feature>
<dbReference type="Pfam" id="PF04938">
    <property type="entry name" value="SIP1"/>
    <property type="match status" value="1"/>
</dbReference>
<evidence type="ECO:0000313" key="8">
    <source>
        <dbReference type="Proteomes" id="UP000230750"/>
    </source>
</evidence>
<keyword evidence="8" id="KW-1185">Reference proteome</keyword>
<evidence type="ECO:0000313" key="7">
    <source>
        <dbReference type="EMBL" id="PIK34250.1"/>
    </source>
</evidence>
<organism evidence="7 8">
    <name type="scientific">Stichopus japonicus</name>
    <name type="common">Sea cucumber</name>
    <dbReference type="NCBI Taxonomy" id="307972"/>
    <lineage>
        <taxon>Eukaryota</taxon>
        <taxon>Metazoa</taxon>
        <taxon>Echinodermata</taxon>
        <taxon>Eleutherozoa</taxon>
        <taxon>Echinozoa</taxon>
        <taxon>Holothuroidea</taxon>
        <taxon>Aspidochirotacea</taxon>
        <taxon>Aspidochirotida</taxon>
        <taxon>Stichopodidae</taxon>
        <taxon>Apostichopus</taxon>
    </lineage>
</organism>
<dbReference type="InterPro" id="IPR017364">
    <property type="entry name" value="GEMIN2"/>
</dbReference>
<dbReference type="EMBL" id="MRZV01002234">
    <property type="protein sequence ID" value="PIK34250.1"/>
    <property type="molecule type" value="Genomic_DNA"/>
</dbReference>
<dbReference type="Proteomes" id="UP000230750">
    <property type="component" value="Unassembled WGS sequence"/>
</dbReference>
<dbReference type="Gene3D" id="1.20.58.1070">
    <property type="match status" value="1"/>
</dbReference>
<dbReference type="PANTHER" id="PTHR12794">
    <property type="entry name" value="GEMIN2"/>
    <property type="match status" value="1"/>
</dbReference>
<keyword evidence="4" id="KW-0508">mRNA splicing</keyword>
<evidence type="ECO:0000256" key="4">
    <source>
        <dbReference type="ARBA" id="ARBA00023187"/>
    </source>
</evidence>
<evidence type="ECO:0000256" key="6">
    <source>
        <dbReference type="ARBA" id="ARBA00047179"/>
    </source>
</evidence>
<reference evidence="7 8" key="1">
    <citation type="journal article" date="2017" name="PLoS Biol.">
        <title>The sea cucumber genome provides insights into morphological evolution and visceral regeneration.</title>
        <authorList>
            <person name="Zhang X."/>
            <person name="Sun L."/>
            <person name="Yuan J."/>
            <person name="Sun Y."/>
            <person name="Gao Y."/>
            <person name="Zhang L."/>
            <person name="Li S."/>
            <person name="Dai H."/>
            <person name="Hamel J.F."/>
            <person name="Liu C."/>
            <person name="Yu Y."/>
            <person name="Liu S."/>
            <person name="Lin W."/>
            <person name="Guo K."/>
            <person name="Jin S."/>
            <person name="Xu P."/>
            <person name="Storey K.B."/>
            <person name="Huan P."/>
            <person name="Zhang T."/>
            <person name="Zhou Y."/>
            <person name="Zhang J."/>
            <person name="Lin C."/>
            <person name="Li X."/>
            <person name="Xing L."/>
            <person name="Huo D."/>
            <person name="Sun M."/>
            <person name="Wang L."/>
            <person name="Mercier A."/>
            <person name="Li F."/>
            <person name="Yang H."/>
            <person name="Xiang J."/>
        </authorList>
    </citation>
    <scope>NUCLEOTIDE SEQUENCE [LARGE SCALE GENOMIC DNA]</scope>
    <source>
        <strain evidence="7">Shaxun</strain>
        <tissue evidence="7">Muscle</tissue>
    </source>
</reference>
<dbReference type="OrthoDB" id="428895at2759"/>
<proteinExistence type="inferred from homology"/>
<evidence type="ECO:0000256" key="1">
    <source>
        <dbReference type="ARBA" id="ARBA00004496"/>
    </source>
</evidence>
<keyword evidence="2" id="KW-0963">Cytoplasm</keyword>
<dbReference type="GO" id="GO:0032797">
    <property type="term" value="C:SMN complex"/>
    <property type="evidence" value="ECO:0007669"/>
    <property type="project" value="TreeGrafter"/>
</dbReference>
<dbReference type="AlphaFoldDB" id="A0A2G8JES5"/>
<evidence type="ECO:0000256" key="2">
    <source>
        <dbReference type="ARBA" id="ARBA00022490"/>
    </source>
</evidence>
<dbReference type="GO" id="GO:0000245">
    <property type="term" value="P:spliceosomal complex assembly"/>
    <property type="evidence" value="ECO:0007669"/>
    <property type="project" value="InterPro"/>
</dbReference>
<dbReference type="InterPro" id="IPR035426">
    <property type="entry name" value="Gemin2/Brr1"/>
</dbReference>
<comment type="similarity">
    <text evidence="5">Belongs to the gemin-2 family.</text>
</comment>
<comment type="caution">
    <text evidence="7">The sequence shown here is derived from an EMBL/GenBank/DDBJ whole genome shotgun (WGS) entry which is preliminary data.</text>
</comment>
<evidence type="ECO:0000256" key="5">
    <source>
        <dbReference type="ARBA" id="ARBA00025758"/>
    </source>
</evidence>
<dbReference type="GO" id="GO:0000387">
    <property type="term" value="P:spliceosomal snRNP assembly"/>
    <property type="evidence" value="ECO:0007669"/>
    <property type="project" value="InterPro"/>
</dbReference>
<dbReference type="GO" id="GO:0005681">
    <property type="term" value="C:spliceosomal complex"/>
    <property type="evidence" value="ECO:0007669"/>
    <property type="project" value="InterPro"/>
</dbReference>
<evidence type="ECO:0000256" key="3">
    <source>
        <dbReference type="ARBA" id="ARBA00022664"/>
    </source>
</evidence>
<dbReference type="PIRSF" id="PIRSF038038">
    <property type="entry name" value="SMN_Gemin2"/>
    <property type="match status" value="1"/>
</dbReference>
<dbReference type="STRING" id="307972.A0A2G8JES5"/>
<gene>
    <name evidence="7" type="ORF">BSL78_28927</name>
</gene>